<comment type="caution">
    <text evidence="1">The sequence shown here is derived from an EMBL/GenBank/DDBJ whole genome shotgun (WGS) entry which is preliminary data.</text>
</comment>
<dbReference type="EMBL" id="JACHKS010000001">
    <property type="protein sequence ID" value="MBB6330143.1"/>
    <property type="molecule type" value="Genomic_DNA"/>
</dbReference>
<accession>A0ABR6PWQ3</accession>
<protein>
    <submittedName>
        <fullName evidence="1">Uncharacterized protein</fullName>
    </submittedName>
</protein>
<evidence type="ECO:0000313" key="1">
    <source>
        <dbReference type="EMBL" id="MBB6330143.1"/>
    </source>
</evidence>
<dbReference type="RefSeq" id="WP_184553593.1">
    <property type="nucleotide sequence ID" value="NZ_JACHKS010000001.1"/>
</dbReference>
<name>A0ABR6PWQ3_9FLAO</name>
<gene>
    <name evidence="1" type="ORF">HNP24_001093</name>
</gene>
<dbReference type="Proteomes" id="UP000587367">
    <property type="component" value="Unassembled WGS sequence"/>
</dbReference>
<proteinExistence type="predicted"/>
<keyword evidence="2" id="KW-1185">Reference proteome</keyword>
<reference evidence="1 2" key="1">
    <citation type="submission" date="2020-08" db="EMBL/GenBank/DDBJ databases">
        <title>Functional genomics of gut bacteria from endangered species of beetles.</title>
        <authorList>
            <person name="Carlos-Shanley C."/>
        </authorList>
    </citation>
    <scope>NUCLEOTIDE SEQUENCE [LARGE SCALE GENOMIC DNA]</scope>
    <source>
        <strain evidence="1 2">S00068</strain>
    </source>
</reference>
<sequence length="70" mass="7897">MGKNTSQIKLSEGEAVKVIADLGRIIVSPGKIKSHFAEETENTTSKKQQQTLYLFHDKELKKVVICFKYA</sequence>
<evidence type="ECO:0000313" key="2">
    <source>
        <dbReference type="Proteomes" id="UP000587367"/>
    </source>
</evidence>
<organism evidence="1 2">
    <name type="scientific">Chryseobacterium sediminis</name>
    <dbReference type="NCBI Taxonomy" id="1679494"/>
    <lineage>
        <taxon>Bacteria</taxon>
        <taxon>Pseudomonadati</taxon>
        <taxon>Bacteroidota</taxon>
        <taxon>Flavobacteriia</taxon>
        <taxon>Flavobacteriales</taxon>
        <taxon>Weeksellaceae</taxon>
        <taxon>Chryseobacterium group</taxon>
        <taxon>Chryseobacterium</taxon>
    </lineage>
</organism>